<organism evidence="14 15">
    <name type="scientific">Actinoallomurus iriomotensis</name>
    <dbReference type="NCBI Taxonomy" id="478107"/>
    <lineage>
        <taxon>Bacteria</taxon>
        <taxon>Bacillati</taxon>
        <taxon>Actinomycetota</taxon>
        <taxon>Actinomycetes</taxon>
        <taxon>Streptosporangiales</taxon>
        <taxon>Thermomonosporaceae</taxon>
        <taxon>Actinoallomurus</taxon>
    </lineage>
</organism>
<keyword evidence="10 11" id="KW-0472">Membrane</keyword>
<keyword evidence="9" id="KW-0902">Two-component regulatory system</keyword>
<accession>A0A9W6RGG6</accession>
<evidence type="ECO:0000313" key="14">
    <source>
        <dbReference type="EMBL" id="GLY73480.1"/>
    </source>
</evidence>
<protein>
    <recommendedName>
        <fullName evidence="3">histidine kinase</fullName>
        <ecNumber evidence="3">2.7.13.3</ecNumber>
    </recommendedName>
</protein>
<dbReference type="InterPro" id="IPR003660">
    <property type="entry name" value="HAMP_dom"/>
</dbReference>
<dbReference type="PANTHER" id="PTHR45436">
    <property type="entry name" value="SENSOR HISTIDINE KINASE YKOH"/>
    <property type="match status" value="1"/>
</dbReference>
<feature type="domain" description="Histidine kinase" evidence="12">
    <location>
        <begin position="239"/>
        <end position="423"/>
    </location>
</feature>
<dbReference type="InterPro" id="IPR036890">
    <property type="entry name" value="HATPase_C_sf"/>
</dbReference>
<feature type="transmembrane region" description="Helical" evidence="11">
    <location>
        <begin position="155"/>
        <end position="174"/>
    </location>
</feature>
<dbReference type="PRINTS" id="PR00344">
    <property type="entry name" value="BCTRLSENSOR"/>
</dbReference>
<dbReference type="PANTHER" id="PTHR45436:SF5">
    <property type="entry name" value="SENSOR HISTIDINE KINASE TRCS"/>
    <property type="match status" value="1"/>
</dbReference>
<dbReference type="PROSITE" id="PS50885">
    <property type="entry name" value="HAMP"/>
    <property type="match status" value="1"/>
</dbReference>
<evidence type="ECO:0000256" key="1">
    <source>
        <dbReference type="ARBA" id="ARBA00000085"/>
    </source>
</evidence>
<evidence type="ECO:0000256" key="4">
    <source>
        <dbReference type="ARBA" id="ARBA00022553"/>
    </source>
</evidence>
<dbReference type="InterPro" id="IPR005467">
    <property type="entry name" value="His_kinase_dom"/>
</dbReference>
<evidence type="ECO:0000256" key="11">
    <source>
        <dbReference type="SAM" id="Phobius"/>
    </source>
</evidence>
<evidence type="ECO:0000256" key="2">
    <source>
        <dbReference type="ARBA" id="ARBA00004236"/>
    </source>
</evidence>
<comment type="catalytic activity">
    <reaction evidence="1">
        <text>ATP + protein L-histidine = ADP + protein N-phospho-L-histidine.</text>
        <dbReference type="EC" id="2.7.13.3"/>
    </reaction>
</comment>
<feature type="transmembrane region" description="Helical" evidence="11">
    <location>
        <begin position="16"/>
        <end position="39"/>
    </location>
</feature>
<dbReference type="Gene3D" id="3.30.565.10">
    <property type="entry name" value="Histidine kinase-like ATPase, C-terminal domain"/>
    <property type="match status" value="1"/>
</dbReference>
<comment type="subcellular location">
    <subcellularLocation>
        <location evidence="2">Cell membrane</location>
    </subcellularLocation>
</comment>
<evidence type="ECO:0000256" key="5">
    <source>
        <dbReference type="ARBA" id="ARBA00022679"/>
    </source>
</evidence>
<sequence>MTGNPPAEGRPLRRRVLVAIVGVAAAAVVLFALPLAVVLQRLYRDEAVVSLERDATRISAEVPDSIARDPRPVPIVTRMSRRLTVGVYTLDGRRVTGRGPDYSPVAGNADDGHVHEAVEHGLLTVSAPVPSDESIVAVIRVATPYDRISARVERAWLLMAALAILVVGLAAVVARRQAVRLAAPLERLTRDAQALGSGDFSIRARTVGVREADAASRALEATARRLGDVLDRERAFSAHVSHQLRTPLTGLLLGLEAGLAEDDPHAVIRTALDRGEHLQEIIEDLVRLSRGSAGDHGVLDVRALLDEVRTRTDVTVRVPDELPEVRASLAAVRQILRVLLDNAVTHGRPPITVSATDLGSGLAIDVTDDGPGVPDGVDVFRAPADGHGIGLALARSLAEAEGGRLILRRSSPPTFSLLLPAGGYGSRHQSPS</sequence>
<evidence type="ECO:0000256" key="3">
    <source>
        <dbReference type="ARBA" id="ARBA00012438"/>
    </source>
</evidence>
<evidence type="ECO:0000259" key="12">
    <source>
        <dbReference type="PROSITE" id="PS50109"/>
    </source>
</evidence>
<gene>
    <name evidence="14" type="ORF">Airi01_017470</name>
</gene>
<evidence type="ECO:0000259" key="13">
    <source>
        <dbReference type="PROSITE" id="PS50885"/>
    </source>
</evidence>
<dbReference type="InterPro" id="IPR036097">
    <property type="entry name" value="HisK_dim/P_sf"/>
</dbReference>
<evidence type="ECO:0000256" key="6">
    <source>
        <dbReference type="ARBA" id="ARBA00022692"/>
    </source>
</evidence>
<feature type="domain" description="HAMP" evidence="13">
    <location>
        <begin position="179"/>
        <end position="231"/>
    </location>
</feature>
<keyword evidence="4" id="KW-0597">Phosphoprotein</keyword>
<dbReference type="GO" id="GO:0000155">
    <property type="term" value="F:phosphorelay sensor kinase activity"/>
    <property type="evidence" value="ECO:0007669"/>
    <property type="project" value="InterPro"/>
</dbReference>
<dbReference type="Proteomes" id="UP001165135">
    <property type="component" value="Unassembled WGS sequence"/>
</dbReference>
<evidence type="ECO:0000313" key="15">
    <source>
        <dbReference type="Proteomes" id="UP001165135"/>
    </source>
</evidence>
<comment type="caution">
    <text evidence="14">The sequence shown here is derived from an EMBL/GenBank/DDBJ whole genome shotgun (WGS) entry which is preliminary data.</text>
</comment>
<evidence type="ECO:0000256" key="8">
    <source>
        <dbReference type="ARBA" id="ARBA00022989"/>
    </source>
</evidence>
<dbReference type="CDD" id="cd00082">
    <property type="entry name" value="HisKA"/>
    <property type="match status" value="1"/>
</dbReference>
<proteinExistence type="predicted"/>
<dbReference type="SMART" id="SM00387">
    <property type="entry name" value="HATPase_c"/>
    <property type="match status" value="1"/>
</dbReference>
<dbReference type="Gene3D" id="1.10.287.130">
    <property type="match status" value="1"/>
</dbReference>
<dbReference type="Pfam" id="PF02518">
    <property type="entry name" value="HATPase_c"/>
    <property type="match status" value="1"/>
</dbReference>
<dbReference type="AlphaFoldDB" id="A0A9W6RGG6"/>
<evidence type="ECO:0000256" key="9">
    <source>
        <dbReference type="ARBA" id="ARBA00023012"/>
    </source>
</evidence>
<dbReference type="SMART" id="SM00388">
    <property type="entry name" value="HisKA"/>
    <property type="match status" value="1"/>
</dbReference>
<dbReference type="RefSeq" id="WP_285618811.1">
    <property type="nucleotide sequence ID" value="NZ_BSTJ01000001.1"/>
</dbReference>
<dbReference type="SUPFAM" id="SSF47384">
    <property type="entry name" value="Homodimeric domain of signal transducing histidine kinase"/>
    <property type="match status" value="1"/>
</dbReference>
<dbReference type="EC" id="2.7.13.3" evidence="3"/>
<name>A0A9W6RGG6_9ACTN</name>
<dbReference type="Gene3D" id="6.10.340.10">
    <property type="match status" value="1"/>
</dbReference>
<evidence type="ECO:0000256" key="7">
    <source>
        <dbReference type="ARBA" id="ARBA00022777"/>
    </source>
</evidence>
<dbReference type="SUPFAM" id="SSF55874">
    <property type="entry name" value="ATPase domain of HSP90 chaperone/DNA topoisomerase II/histidine kinase"/>
    <property type="match status" value="1"/>
</dbReference>
<keyword evidence="5" id="KW-0808">Transferase</keyword>
<keyword evidence="7 14" id="KW-0418">Kinase</keyword>
<dbReference type="Pfam" id="PF00512">
    <property type="entry name" value="HisKA"/>
    <property type="match status" value="1"/>
</dbReference>
<dbReference type="PROSITE" id="PS50109">
    <property type="entry name" value="HIS_KIN"/>
    <property type="match status" value="1"/>
</dbReference>
<keyword evidence="8 11" id="KW-1133">Transmembrane helix</keyword>
<dbReference type="InterPro" id="IPR003594">
    <property type="entry name" value="HATPase_dom"/>
</dbReference>
<dbReference type="EMBL" id="BSTJ01000001">
    <property type="protein sequence ID" value="GLY73480.1"/>
    <property type="molecule type" value="Genomic_DNA"/>
</dbReference>
<dbReference type="InterPro" id="IPR050428">
    <property type="entry name" value="TCS_sensor_his_kinase"/>
</dbReference>
<evidence type="ECO:0000256" key="10">
    <source>
        <dbReference type="ARBA" id="ARBA00023136"/>
    </source>
</evidence>
<dbReference type="InterPro" id="IPR004358">
    <property type="entry name" value="Sig_transdc_His_kin-like_C"/>
</dbReference>
<dbReference type="InterPro" id="IPR003661">
    <property type="entry name" value="HisK_dim/P_dom"/>
</dbReference>
<dbReference type="GO" id="GO:0005886">
    <property type="term" value="C:plasma membrane"/>
    <property type="evidence" value="ECO:0007669"/>
    <property type="project" value="UniProtKB-SubCell"/>
</dbReference>
<keyword evidence="6 11" id="KW-0812">Transmembrane</keyword>
<reference evidence="14" key="1">
    <citation type="submission" date="2023-03" db="EMBL/GenBank/DDBJ databases">
        <title>Actinoallomurus iriomotensis NBRC 103681.</title>
        <authorList>
            <person name="Ichikawa N."/>
            <person name="Sato H."/>
            <person name="Tonouchi N."/>
        </authorList>
    </citation>
    <scope>NUCLEOTIDE SEQUENCE</scope>
    <source>
        <strain evidence="14">NBRC 103681</strain>
    </source>
</reference>